<dbReference type="EMBL" id="JAAMOW010000009">
    <property type="protein sequence ID" value="NGY06367.1"/>
    <property type="molecule type" value="Genomic_DNA"/>
</dbReference>
<reference evidence="1 2" key="1">
    <citation type="journal article" date="2014" name="Int. J. Syst. Evol. Microbiol.">
        <title>Solimonas terrae sp. nov., isolated from soil.</title>
        <authorList>
            <person name="Kim S.J."/>
            <person name="Moon J.Y."/>
            <person name="Weon H.Y."/>
            <person name="Ahn J.H."/>
            <person name="Chen W.M."/>
            <person name="Kwon S.W."/>
        </authorList>
    </citation>
    <scope>NUCLEOTIDE SEQUENCE [LARGE SCALE GENOMIC DNA]</scope>
    <source>
        <strain evidence="1 2">KIS83-12</strain>
    </source>
</reference>
<dbReference type="AlphaFoldDB" id="A0A6M2BWT2"/>
<accession>A0A6M2BWT2</accession>
<evidence type="ECO:0000313" key="2">
    <source>
        <dbReference type="Proteomes" id="UP000472676"/>
    </source>
</evidence>
<dbReference type="Proteomes" id="UP000472676">
    <property type="component" value="Unassembled WGS sequence"/>
</dbReference>
<name>A0A6M2BWT2_9GAMM</name>
<organism evidence="1 2">
    <name type="scientific">Solimonas terrae</name>
    <dbReference type="NCBI Taxonomy" id="1396819"/>
    <lineage>
        <taxon>Bacteria</taxon>
        <taxon>Pseudomonadati</taxon>
        <taxon>Pseudomonadota</taxon>
        <taxon>Gammaproteobacteria</taxon>
        <taxon>Nevskiales</taxon>
        <taxon>Nevskiaceae</taxon>
        <taxon>Solimonas</taxon>
    </lineage>
</organism>
<dbReference type="RefSeq" id="WP_166259832.1">
    <property type="nucleotide sequence ID" value="NZ_JAAMOW010000009.1"/>
</dbReference>
<sequence>MSRRATHRVIRYGLLAVMLLLGRSALVAHDEIHWQPKLSGHVCELCLHHVGQNEIAGDSSSFVPEHPAPPRLQVAGVAIVCHAPRRRCRIRGPPTPFD</sequence>
<evidence type="ECO:0000313" key="1">
    <source>
        <dbReference type="EMBL" id="NGY06367.1"/>
    </source>
</evidence>
<comment type="caution">
    <text evidence="1">The sequence shown here is derived from an EMBL/GenBank/DDBJ whole genome shotgun (WGS) entry which is preliminary data.</text>
</comment>
<keyword evidence="2" id="KW-1185">Reference proteome</keyword>
<gene>
    <name evidence="1" type="ORF">G7Y85_16465</name>
</gene>
<protein>
    <submittedName>
        <fullName evidence="1">Uncharacterized protein</fullName>
    </submittedName>
</protein>
<proteinExistence type="predicted"/>